<dbReference type="InterPro" id="IPR020568">
    <property type="entry name" value="Ribosomal_Su5_D2-typ_SF"/>
</dbReference>
<organism evidence="12 13">
    <name type="scientific">Pseudodesulfovibrio hydrargyri</name>
    <dbReference type="NCBI Taxonomy" id="2125990"/>
    <lineage>
        <taxon>Bacteria</taxon>
        <taxon>Pseudomonadati</taxon>
        <taxon>Thermodesulfobacteriota</taxon>
        <taxon>Desulfovibrionia</taxon>
        <taxon>Desulfovibrionales</taxon>
        <taxon>Desulfovibrionaceae</taxon>
    </lineage>
</organism>
<keyword evidence="9 10" id="KW-0413">Isomerase</keyword>
<dbReference type="InterPro" id="IPR014721">
    <property type="entry name" value="Ribsml_uS5_D2-typ_fold_subgr"/>
</dbReference>
<evidence type="ECO:0000256" key="8">
    <source>
        <dbReference type="ARBA" id="ARBA00023125"/>
    </source>
</evidence>
<dbReference type="OrthoDB" id="9802808at2"/>
<accession>A0A1J5MTG4</accession>
<dbReference type="EC" id="5.6.2.2" evidence="10"/>
<keyword evidence="10" id="KW-0963">Cytoplasm</keyword>
<dbReference type="Gene3D" id="3.30.230.10">
    <property type="match status" value="1"/>
</dbReference>
<comment type="cofactor">
    <cofactor evidence="10">
        <name>Mg(2+)</name>
        <dbReference type="ChEBI" id="CHEBI:18420"/>
    </cofactor>
    <cofactor evidence="10">
        <name>Mn(2+)</name>
        <dbReference type="ChEBI" id="CHEBI:29035"/>
    </cofactor>
    <cofactor evidence="10">
        <name>Ca(2+)</name>
        <dbReference type="ChEBI" id="CHEBI:29108"/>
    </cofactor>
    <text evidence="10">Binds two Mg(2+) per subunit. The magnesium ions form salt bridges with both the protein and the DNA. Can also accept other divalent metal cations, such as Mn(2+) or Ca(2+).</text>
</comment>
<dbReference type="SMART" id="SM00433">
    <property type="entry name" value="TOP2c"/>
    <property type="match status" value="1"/>
</dbReference>
<dbReference type="GO" id="GO:0005524">
    <property type="term" value="F:ATP binding"/>
    <property type="evidence" value="ECO:0007669"/>
    <property type="project" value="UniProtKB-UniRule"/>
</dbReference>
<evidence type="ECO:0000256" key="2">
    <source>
        <dbReference type="ARBA" id="ARBA00010708"/>
    </source>
</evidence>
<dbReference type="GO" id="GO:0006265">
    <property type="term" value="P:DNA topological change"/>
    <property type="evidence" value="ECO:0007669"/>
    <property type="project" value="UniProtKB-UniRule"/>
</dbReference>
<comment type="subcellular location">
    <subcellularLocation>
        <location evidence="10">Cytoplasm</location>
    </subcellularLocation>
</comment>
<dbReference type="InterPro" id="IPR013760">
    <property type="entry name" value="Topo_IIA-like_dom_sf"/>
</dbReference>
<dbReference type="SUPFAM" id="SSF56719">
    <property type="entry name" value="Type II DNA topoisomerase"/>
    <property type="match status" value="1"/>
</dbReference>
<dbReference type="CDD" id="cd00822">
    <property type="entry name" value="TopoII_Trans_DNA_gyrase"/>
    <property type="match status" value="1"/>
</dbReference>
<dbReference type="PANTHER" id="PTHR45866">
    <property type="entry name" value="DNA GYRASE/TOPOISOMERASE SUBUNIT B"/>
    <property type="match status" value="1"/>
</dbReference>
<comment type="catalytic activity">
    <reaction evidence="1 10">
        <text>ATP-dependent breakage, passage and rejoining of double-stranded DNA.</text>
        <dbReference type="EC" id="5.6.2.2"/>
    </reaction>
</comment>
<feature type="site" description="Interaction with DNA" evidence="10">
    <location>
        <position position="447"/>
    </location>
</feature>
<comment type="miscellaneous">
    <text evidence="10">Few gyrases are as efficient as E.coli at forming negative supercoils. Not all organisms have 2 type II topoisomerases; in organisms with a single type II topoisomerase this enzyme also has to decatenate newly replicated chromosomes.</text>
</comment>
<name>A0A1J5MTG4_9BACT</name>
<dbReference type="NCBIfam" id="TIGR01059">
    <property type="entry name" value="gyrB"/>
    <property type="match status" value="1"/>
</dbReference>
<dbReference type="PROSITE" id="PS50880">
    <property type="entry name" value="TOPRIM"/>
    <property type="match status" value="1"/>
</dbReference>
<dbReference type="GO" id="GO:0003677">
    <property type="term" value="F:DNA binding"/>
    <property type="evidence" value="ECO:0007669"/>
    <property type="project" value="UniProtKB-KW"/>
</dbReference>
<keyword evidence="3 10" id="KW-0479">Metal-binding</keyword>
<comment type="function">
    <text evidence="10">A type II topoisomerase that negatively supercoils closed circular double-stranded (ds) DNA in an ATP-dependent manner to modulate DNA topology and maintain chromosomes in an underwound state. Negative supercoiling favors strand separation, and DNA replication, transcription, recombination and repair, all of which involve strand separation. Also able to catalyze the interconversion of other topological isomers of dsDNA rings, including catenanes and knotted rings. Type II topoisomerases break and join 2 DNA strands simultaneously in an ATP-dependent manner.</text>
</comment>
<dbReference type="EMBL" id="LKAQ01000004">
    <property type="protein sequence ID" value="OIQ49910.1"/>
    <property type="molecule type" value="Genomic_DNA"/>
</dbReference>
<dbReference type="GO" id="GO:0005737">
    <property type="term" value="C:cytoplasm"/>
    <property type="evidence" value="ECO:0007669"/>
    <property type="project" value="UniProtKB-SubCell"/>
</dbReference>
<dbReference type="InterPro" id="IPR013506">
    <property type="entry name" value="Topo_IIA_bsu_dom2"/>
</dbReference>
<dbReference type="FunFam" id="3.30.230.10:FF:000005">
    <property type="entry name" value="DNA gyrase subunit B"/>
    <property type="match status" value="1"/>
</dbReference>
<dbReference type="InterPro" id="IPR036890">
    <property type="entry name" value="HATPase_C_sf"/>
</dbReference>
<feature type="domain" description="Toprim" evidence="11">
    <location>
        <begin position="416"/>
        <end position="533"/>
    </location>
</feature>
<evidence type="ECO:0000313" key="13">
    <source>
        <dbReference type="Proteomes" id="UP000181901"/>
    </source>
</evidence>
<protein>
    <recommendedName>
        <fullName evidence="10">DNA gyrase subunit B</fullName>
        <ecNumber evidence="10">5.6.2.2</ecNumber>
    </recommendedName>
</protein>
<dbReference type="SUPFAM" id="SSF54211">
    <property type="entry name" value="Ribosomal protein S5 domain 2-like"/>
    <property type="match status" value="1"/>
</dbReference>
<dbReference type="AlphaFoldDB" id="A0A1J5MTG4"/>
<comment type="caution">
    <text evidence="12">The sequence shown here is derived from an EMBL/GenBank/DDBJ whole genome shotgun (WGS) entry which is preliminary data.</text>
</comment>
<dbReference type="GO" id="GO:0006261">
    <property type="term" value="P:DNA-templated DNA replication"/>
    <property type="evidence" value="ECO:0007669"/>
    <property type="project" value="UniProtKB-UniRule"/>
</dbReference>
<dbReference type="InterPro" id="IPR003594">
    <property type="entry name" value="HATPase_dom"/>
</dbReference>
<evidence type="ECO:0000256" key="9">
    <source>
        <dbReference type="ARBA" id="ARBA00023235"/>
    </source>
</evidence>
<gene>
    <name evidence="10 12" type="primary">gyrB</name>
    <name evidence="12" type="ORF">BerOc1_01838</name>
</gene>
<evidence type="ECO:0000256" key="6">
    <source>
        <dbReference type="ARBA" id="ARBA00022842"/>
    </source>
</evidence>
<dbReference type="Gene3D" id="3.40.50.670">
    <property type="match status" value="2"/>
</dbReference>
<dbReference type="InterPro" id="IPR006171">
    <property type="entry name" value="TOPRIM_dom"/>
</dbReference>
<feature type="site" description="Interaction with DNA" evidence="10">
    <location>
        <position position="450"/>
    </location>
</feature>
<evidence type="ECO:0000256" key="7">
    <source>
        <dbReference type="ARBA" id="ARBA00023029"/>
    </source>
</evidence>
<keyword evidence="7 10" id="KW-0799">Topoisomerase</keyword>
<dbReference type="Gene3D" id="3.30.565.10">
    <property type="entry name" value="Histidine kinase-like ATPase, C-terminal domain"/>
    <property type="match status" value="1"/>
</dbReference>
<dbReference type="InterPro" id="IPR013759">
    <property type="entry name" value="Topo_IIA_B_C"/>
</dbReference>
<keyword evidence="13" id="KW-1185">Reference proteome</keyword>
<feature type="binding site" evidence="10">
    <location>
        <position position="498"/>
    </location>
    <ligand>
        <name>Mg(2+)</name>
        <dbReference type="ChEBI" id="CHEBI:18420"/>
        <label>2</label>
    </ligand>
</feature>
<dbReference type="Pfam" id="PF00986">
    <property type="entry name" value="DNA_gyraseB_C"/>
    <property type="match status" value="1"/>
</dbReference>
<evidence type="ECO:0000256" key="5">
    <source>
        <dbReference type="ARBA" id="ARBA00022840"/>
    </source>
</evidence>
<dbReference type="SUPFAM" id="SSF55874">
    <property type="entry name" value="ATPase domain of HSP90 chaperone/DNA topoisomerase II/histidine kinase"/>
    <property type="match status" value="1"/>
</dbReference>
<dbReference type="InterPro" id="IPR002288">
    <property type="entry name" value="DNA_gyrase_B_C"/>
</dbReference>
<dbReference type="InterPro" id="IPR034160">
    <property type="entry name" value="TOPRIM_GyrB"/>
</dbReference>
<dbReference type="GO" id="GO:0005694">
    <property type="term" value="C:chromosome"/>
    <property type="evidence" value="ECO:0007669"/>
    <property type="project" value="InterPro"/>
</dbReference>
<evidence type="ECO:0000256" key="10">
    <source>
        <dbReference type="HAMAP-Rule" id="MF_01898"/>
    </source>
</evidence>
<dbReference type="CDD" id="cd03366">
    <property type="entry name" value="TOPRIM_TopoIIA_GyrB"/>
    <property type="match status" value="1"/>
</dbReference>
<evidence type="ECO:0000259" key="11">
    <source>
        <dbReference type="PROSITE" id="PS50880"/>
    </source>
</evidence>
<dbReference type="InterPro" id="IPR000565">
    <property type="entry name" value="Topo_IIA_B"/>
</dbReference>
<dbReference type="PRINTS" id="PR00418">
    <property type="entry name" value="TPI2FAMILY"/>
</dbReference>
<keyword evidence="6 10" id="KW-0460">Magnesium</keyword>
<feature type="binding site" evidence="10">
    <location>
        <position position="422"/>
    </location>
    <ligand>
        <name>Mg(2+)</name>
        <dbReference type="ChEBI" id="CHEBI:18420"/>
        <label>1</label>
        <note>catalytic</note>
    </ligand>
</feature>
<dbReference type="Pfam" id="PF00204">
    <property type="entry name" value="DNA_gyraseB"/>
    <property type="match status" value="1"/>
</dbReference>
<dbReference type="RefSeq" id="WP_071545392.1">
    <property type="nucleotide sequence ID" value="NZ_LKAQ01000004.1"/>
</dbReference>
<dbReference type="PROSITE" id="PS00177">
    <property type="entry name" value="TOPOISOMERASE_II"/>
    <property type="match status" value="1"/>
</dbReference>
<dbReference type="CDD" id="cd16928">
    <property type="entry name" value="HATPase_GyrB-like"/>
    <property type="match status" value="1"/>
</dbReference>
<dbReference type="FunFam" id="3.30.565.10:FF:000002">
    <property type="entry name" value="DNA gyrase subunit B"/>
    <property type="match status" value="1"/>
</dbReference>
<feature type="binding site" evidence="10">
    <location>
        <position position="498"/>
    </location>
    <ligand>
        <name>Mg(2+)</name>
        <dbReference type="ChEBI" id="CHEBI:18420"/>
        <label>1</label>
        <note>catalytic</note>
    </ligand>
</feature>
<comment type="similarity">
    <text evidence="2 10">Belongs to the type II topoisomerase GyrB family.</text>
</comment>
<keyword evidence="8" id="KW-0238">DNA-binding</keyword>
<reference evidence="12 13" key="1">
    <citation type="submission" date="2015-09" db="EMBL/GenBank/DDBJ databases">
        <title>Genome of Desulfovibrio dechloracetivorans BerOc1, a mercury methylating strain isolated from highly hydrocarbons and metals contaminated coastal sediments.</title>
        <authorList>
            <person name="Goni Urriza M."/>
            <person name="Gassie C."/>
            <person name="Bouchez O."/>
            <person name="Klopp C."/>
            <person name="Ranchou-Peyruse A."/>
            <person name="Remy G."/>
        </authorList>
    </citation>
    <scope>NUCLEOTIDE SEQUENCE [LARGE SCALE GENOMIC DNA]</scope>
    <source>
        <strain evidence="12 13">BerOc1</strain>
    </source>
</reference>
<dbReference type="PRINTS" id="PR01159">
    <property type="entry name" value="DNAGYRASEB"/>
</dbReference>
<evidence type="ECO:0000313" key="12">
    <source>
        <dbReference type="EMBL" id="OIQ49910.1"/>
    </source>
</evidence>
<proteinExistence type="inferred from homology"/>
<dbReference type="GO" id="GO:0046872">
    <property type="term" value="F:metal ion binding"/>
    <property type="evidence" value="ECO:0007669"/>
    <property type="project" value="UniProtKB-KW"/>
</dbReference>
<dbReference type="InterPro" id="IPR011557">
    <property type="entry name" value="GyrB"/>
</dbReference>
<evidence type="ECO:0000256" key="3">
    <source>
        <dbReference type="ARBA" id="ARBA00022723"/>
    </source>
</evidence>
<dbReference type="InterPro" id="IPR018522">
    <property type="entry name" value="TopoIIA_CS"/>
</dbReference>
<dbReference type="NCBIfam" id="NF004189">
    <property type="entry name" value="PRK05644.1"/>
    <property type="match status" value="1"/>
</dbReference>
<dbReference type="PANTHER" id="PTHR45866:SF1">
    <property type="entry name" value="DNA GYRASE SUBUNIT B, MITOCHONDRIAL"/>
    <property type="match status" value="1"/>
</dbReference>
<evidence type="ECO:0000256" key="1">
    <source>
        <dbReference type="ARBA" id="ARBA00000185"/>
    </source>
</evidence>
<dbReference type="FunFam" id="3.40.50.670:FF:000001">
    <property type="entry name" value="DNA topoisomerase 2"/>
    <property type="match status" value="1"/>
</dbReference>
<dbReference type="Proteomes" id="UP000181901">
    <property type="component" value="Unassembled WGS sequence"/>
</dbReference>
<comment type="subunit">
    <text evidence="10">Heterotetramer, composed of two GyrA and two GyrB chains. In the heterotetramer, GyrA contains the active site tyrosine that forms a transient covalent intermediate with DNA, while GyrB binds cofactors and catalyzes ATP hydrolysis.</text>
</comment>
<sequence>MSEKQYNAESITVLEGLEAVRKRPAMYIGSTDIRGLHHLVYEVIDNSIDEAMAGYCDKIKVTLHMDNSCTVTDNGRGIPVDIHPKEKVPAVQLAMTTLHAGGKFDNDSYKVSGGLHGVGVSCVNALSEFMETTVRRDGKTYRMKFERGHVTHELEEIGPSDSTGTTQRFRPDEEIFEVNQFEYDVLRKRFRELAYLNSGLEIEFKDERSGSAETFKFDGGIRQYVRDINSNLNTIGEIVYGEGESENMIVEFALQYTSSYKENTYTFANNIRTIEGGTHLAGYKTALTRAINNYVQSADLPKKLVQKLTGDDVREGLTSVISVKLPDPQFEGQTKTKLGNSEAAGLVAAVIYEKLNTFFEENPKEARFIIEKVVDAARAREAARKARDLVRRKGALSDNALPGKLADCQSKNPADSEIFIVEGDSAGGSAKQGRDPKIQAILPLRGKILNVEKTRLDKMLGNKEIRAMITAFGIGIGHEEEEKDYDKLRYHKVVIMTDADVDGSHIRTLLLTFFFRQYEELINRGHVYIAQPPLYRASKGKFERFIKDDVELDNFLLERIGGDLKVKTEAGTVLEGAKLNETMDKIRFLRTRFHEAETVGIDAILYRKLMDFPERISFTYFEEHDPEQFKKDFETNGYRVEIETEHDQELEKDRTYLVFENENGHRTRLAMEFFYSKLYKTAFKTYGELKEACGGFEFALDLKEGEVPVSGFFSLYDAVIEEAHRGWQIQRYKGLGEMNPEQLWETTMNPENRTMLQVTIEDAAAANDIFVDLMGDNVEPRREFIEKNALAVQELDI</sequence>
<dbReference type="Pfam" id="PF02518">
    <property type="entry name" value="HATPase_c"/>
    <property type="match status" value="1"/>
</dbReference>
<keyword evidence="4 10" id="KW-0547">Nucleotide-binding</keyword>
<dbReference type="Pfam" id="PF01751">
    <property type="entry name" value="Toprim"/>
    <property type="match status" value="1"/>
</dbReference>
<dbReference type="NCBIfam" id="NF011501">
    <property type="entry name" value="PRK14939.1"/>
    <property type="match status" value="1"/>
</dbReference>
<dbReference type="HAMAP" id="MF_01898">
    <property type="entry name" value="GyrB"/>
    <property type="match status" value="1"/>
</dbReference>
<feature type="binding site" evidence="10">
    <location>
        <position position="500"/>
    </location>
    <ligand>
        <name>Mg(2+)</name>
        <dbReference type="ChEBI" id="CHEBI:18420"/>
        <label>2</label>
    </ligand>
</feature>
<dbReference type="GO" id="GO:0003918">
    <property type="term" value="F:DNA topoisomerase type II (double strand cut, ATP-hydrolyzing) activity"/>
    <property type="evidence" value="ECO:0007669"/>
    <property type="project" value="UniProtKB-UniRule"/>
</dbReference>
<dbReference type="SMART" id="SM00387">
    <property type="entry name" value="HATPase_c"/>
    <property type="match status" value="1"/>
</dbReference>
<dbReference type="InterPro" id="IPR001241">
    <property type="entry name" value="Topo_IIA"/>
</dbReference>
<evidence type="ECO:0000256" key="4">
    <source>
        <dbReference type="ARBA" id="ARBA00022741"/>
    </source>
</evidence>
<keyword evidence="5 10" id="KW-0067">ATP-binding</keyword>